<dbReference type="InterPro" id="IPR029056">
    <property type="entry name" value="Ribokinase-like"/>
</dbReference>
<reference evidence="8 9" key="1">
    <citation type="submission" date="2020-02" db="EMBL/GenBank/DDBJ databases">
        <authorList>
            <person name="Li X.-J."/>
            <person name="Han X.-M."/>
        </authorList>
    </citation>
    <scope>NUCLEOTIDE SEQUENCE [LARGE SCALE GENOMIC DNA]</scope>
    <source>
        <strain evidence="8 9">CCTCC AB 2017055</strain>
    </source>
</reference>
<dbReference type="GO" id="GO:0008443">
    <property type="term" value="F:phosphofructokinase activity"/>
    <property type="evidence" value="ECO:0007669"/>
    <property type="project" value="TreeGrafter"/>
</dbReference>
<evidence type="ECO:0000256" key="6">
    <source>
        <dbReference type="PIRNR" id="PIRNR000535"/>
    </source>
</evidence>
<proteinExistence type="inferred from homology"/>
<evidence type="ECO:0000256" key="1">
    <source>
        <dbReference type="ARBA" id="ARBA00010688"/>
    </source>
</evidence>
<evidence type="ECO:0000256" key="5">
    <source>
        <dbReference type="ARBA" id="ARBA00022840"/>
    </source>
</evidence>
<keyword evidence="5" id="KW-0067">ATP-binding</keyword>
<dbReference type="EC" id="2.7.1.-" evidence="8"/>
<dbReference type="PANTHER" id="PTHR46566:SF5">
    <property type="entry name" value="1-PHOSPHOFRUCTOKINASE"/>
    <property type="match status" value="1"/>
</dbReference>
<keyword evidence="9" id="KW-1185">Reference proteome</keyword>
<comment type="caution">
    <text evidence="8">The sequence shown here is derived from an EMBL/GenBank/DDBJ whole genome shotgun (WGS) entry which is preliminary data.</text>
</comment>
<dbReference type="InterPro" id="IPR011611">
    <property type="entry name" value="PfkB_dom"/>
</dbReference>
<evidence type="ECO:0000313" key="9">
    <source>
        <dbReference type="Proteomes" id="UP000475214"/>
    </source>
</evidence>
<accession>A0A6L9S1Z0</accession>
<dbReference type="GO" id="GO:0005829">
    <property type="term" value="C:cytosol"/>
    <property type="evidence" value="ECO:0007669"/>
    <property type="project" value="TreeGrafter"/>
</dbReference>
<evidence type="ECO:0000313" key="8">
    <source>
        <dbReference type="EMBL" id="NED99036.1"/>
    </source>
</evidence>
<keyword evidence="3" id="KW-0547">Nucleotide-binding</keyword>
<protein>
    <submittedName>
        <fullName evidence="8">Hexose kinase</fullName>
        <ecNumber evidence="8">2.7.1.-</ecNumber>
    </submittedName>
</protein>
<evidence type="ECO:0000256" key="3">
    <source>
        <dbReference type="ARBA" id="ARBA00022741"/>
    </source>
</evidence>
<dbReference type="NCBIfam" id="TIGR03168">
    <property type="entry name" value="1-PFK"/>
    <property type="match status" value="1"/>
</dbReference>
<dbReference type="AlphaFoldDB" id="A0A6L9S1Z0"/>
<evidence type="ECO:0000259" key="7">
    <source>
        <dbReference type="Pfam" id="PF00294"/>
    </source>
</evidence>
<gene>
    <name evidence="8" type="ORF">G1H10_02515</name>
</gene>
<dbReference type="PROSITE" id="PS00583">
    <property type="entry name" value="PFKB_KINASES_1"/>
    <property type="match status" value="1"/>
</dbReference>
<dbReference type="Pfam" id="PF00294">
    <property type="entry name" value="PfkB"/>
    <property type="match status" value="1"/>
</dbReference>
<dbReference type="InterPro" id="IPR017583">
    <property type="entry name" value="Tagatose/fructose_Pkinase"/>
</dbReference>
<dbReference type="PROSITE" id="PS00584">
    <property type="entry name" value="PFKB_KINASES_2"/>
    <property type="match status" value="1"/>
</dbReference>
<dbReference type="CDD" id="cd01164">
    <property type="entry name" value="FruK_PfkB_like"/>
    <property type="match status" value="1"/>
</dbReference>
<dbReference type="Gene3D" id="3.40.1190.20">
    <property type="match status" value="1"/>
</dbReference>
<evidence type="ECO:0000256" key="4">
    <source>
        <dbReference type="ARBA" id="ARBA00022777"/>
    </source>
</evidence>
<dbReference type="PIRSF" id="PIRSF000535">
    <property type="entry name" value="1PFK/6PFK/LacC"/>
    <property type="match status" value="1"/>
</dbReference>
<name>A0A6L9S1Z0_9ACTN</name>
<dbReference type="PANTHER" id="PTHR46566">
    <property type="entry name" value="1-PHOSPHOFRUCTOKINASE-RELATED"/>
    <property type="match status" value="1"/>
</dbReference>
<keyword evidence="2 6" id="KW-0808">Transferase</keyword>
<dbReference type="SUPFAM" id="SSF53613">
    <property type="entry name" value="Ribokinase-like"/>
    <property type="match status" value="1"/>
</dbReference>
<dbReference type="Proteomes" id="UP000475214">
    <property type="component" value="Unassembled WGS sequence"/>
</dbReference>
<organism evidence="8 9">
    <name type="scientific">Phytoactinopolyspora halotolerans</name>
    <dbReference type="NCBI Taxonomy" id="1981512"/>
    <lineage>
        <taxon>Bacteria</taxon>
        <taxon>Bacillati</taxon>
        <taxon>Actinomycetota</taxon>
        <taxon>Actinomycetes</taxon>
        <taxon>Jiangellales</taxon>
        <taxon>Jiangellaceae</taxon>
        <taxon>Phytoactinopolyspora</taxon>
    </lineage>
</organism>
<dbReference type="InterPro" id="IPR002173">
    <property type="entry name" value="Carboh/pur_kinase_PfkB_CS"/>
</dbReference>
<dbReference type="EMBL" id="JAAGOA010000002">
    <property type="protein sequence ID" value="NED99036.1"/>
    <property type="molecule type" value="Genomic_DNA"/>
</dbReference>
<dbReference type="GO" id="GO:0005524">
    <property type="term" value="F:ATP binding"/>
    <property type="evidence" value="ECO:0007669"/>
    <property type="project" value="UniProtKB-KW"/>
</dbReference>
<feature type="domain" description="Carbohydrate kinase PfkB" evidence="7">
    <location>
        <begin position="13"/>
        <end position="286"/>
    </location>
</feature>
<evidence type="ECO:0000256" key="2">
    <source>
        <dbReference type="ARBA" id="ARBA00022679"/>
    </source>
</evidence>
<comment type="similarity">
    <text evidence="1">Belongs to the carbohydrate kinase PfkB family.</text>
</comment>
<keyword evidence="4 8" id="KW-0418">Kinase</keyword>
<sequence length="308" mass="31003">MTVLTVTPNPALDITYLVDRLRPGHVHRVRAVRSRPGGKGVNVARVVRARGVPAVVTGILGGATGETLRAGLTDLGIEDAMLTEALETRRTVNIVDDAGTATLLNEGGPDTGDEPWARLSARVAELALGADVAVVSGSLPPGPPPEAVAGLMAAAGHGGTPVIVDTSGPALRHAAEAGPAVLKPNVEELREVTGIDDPHRAAVALRRLGTGATAVVASLGADGLLGVTADGSWTARLAEPVIGNPTGAGDSVVAALALAVRAGDGCPDALRDACALSAATVLSPVAGEYDADAYTRLRTRVIVSEVQA</sequence>